<comment type="caution">
    <text evidence="2">The sequence shown here is derived from an EMBL/GenBank/DDBJ whole genome shotgun (WGS) entry which is preliminary data.</text>
</comment>
<evidence type="ECO:0000313" key="3">
    <source>
        <dbReference type="Proteomes" id="UP000253501"/>
    </source>
</evidence>
<evidence type="ECO:0000313" key="2">
    <source>
        <dbReference type="EMBL" id="RCJ07047.1"/>
    </source>
</evidence>
<proteinExistence type="predicted"/>
<sequence length="76" mass="8601">MPKIPSRYSYFAYGVIQAGLTCSIAAAIASLPFAEEGRFFQHWLRSWSVSWLTMLPVVVSATPIIRRLVDRMTNHS</sequence>
<name>A0A367PIK1_CUPNE</name>
<evidence type="ECO:0000256" key="1">
    <source>
        <dbReference type="SAM" id="Phobius"/>
    </source>
</evidence>
<gene>
    <name evidence="2" type="ORF">DDK22_19025</name>
</gene>
<dbReference type="InterPro" id="IPR021529">
    <property type="entry name" value="DUF2798"/>
</dbReference>
<dbReference type="Pfam" id="PF11391">
    <property type="entry name" value="DUF2798"/>
    <property type="match status" value="1"/>
</dbReference>
<feature type="transmembrane region" description="Helical" evidence="1">
    <location>
        <begin position="46"/>
        <end position="65"/>
    </location>
</feature>
<protein>
    <submittedName>
        <fullName evidence="2">DUF2798 domain-containing protein</fullName>
    </submittedName>
</protein>
<dbReference type="RefSeq" id="WP_013953675.1">
    <property type="nucleotide sequence ID" value="NZ_CP068435.1"/>
</dbReference>
<keyword evidence="1" id="KW-0812">Transmembrane</keyword>
<organism evidence="2 3">
    <name type="scientific">Cupriavidus necator</name>
    <name type="common">Alcaligenes eutrophus</name>
    <name type="synonym">Ralstonia eutropha</name>
    <dbReference type="NCBI Taxonomy" id="106590"/>
    <lineage>
        <taxon>Bacteria</taxon>
        <taxon>Pseudomonadati</taxon>
        <taxon>Pseudomonadota</taxon>
        <taxon>Betaproteobacteria</taxon>
        <taxon>Burkholderiales</taxon>
        <taxon>Burkholderiaceae</taxon>
        <taxon>Cupriavidus</taxon>
    </lineage>
</organism>
<keyword evidence="1" id="KW-1133">Transmembrane helix</keyword>
<feature type="transmembrane region" description="Helical" evidence="1">
    <location>
        <begin position="12"/>
        <end position="34"/>
    </location>
</feature>
<dbReference type="Proteomes" id="UP000253501">
    <property type="component" value="Unassembled WGS sequence"/>
</dbReference>
<dbReference type="GeneID" id="34306390"/>
<keyword evidence="1" id="KW-0472">Membrane</keyword>
<dbReference type="AlphaFoldDB" id="A0A367PIK1"/>
<dbReference type="EMBL" id="QDHA01000042">
    <property type="protein sequence ID" value="RCJ07047.1"/>
    <property type="molecule type" value="Genomic_DNA"/>
</dbReference>
<accession>A0A367PIK1</accession>
<reference evidence="2 3" key="1">
    <citation type="submission" date="2018-04" db="EMBL/GenBank/DDBJ databases">
        <title>Cupriavidus necator CR12 genome sequencing and assembly.</title>
        <authorList>
            <person name="Ben Fekih I."/>
            <person name="Mazhar H.S."/>
            <person name="Bello S.K."/>
            <person name="Rensing C."/>
        </authorList>
    </citation>
    <scope>NUCLEOTIDE SEQUENCE [LARGE SCALE GENOMIC DNA]</scope>
    <source>
        <strain evidence="2 3">CR12</strain>
    </source>
</reference>